<dbReference type="SMR" id="G1SYT1"/>
<protein>
    <recommendedName>
        <fullName evidence="4">Cadherin-5</fullName>
    </recommendedName>
    <alternativeName>
        <fullName evidence="19">Vascular endothelial cadherin</fullName>
    </alternativeName>
</protein>
<dbReference type="GO" id="GO:0045766">
    <property type="term" value="P:positive regulation of angiogenesis"/>
    <property type="evidence" value="ECO:0007669"/>
    <property type="project" value="Ensembl"/>
</dbReference>
<feature type="domain" description="Cadherin" evidence="25">
    <location>
        <begin position="568"/>
        <end position="674"/>
    </location>
</feature>
<keyword evidence="6" id="KW-0963">Cytoplasm</keyword>
<evidence type="ECO:0000256" key="24">
    <source>
        <dbReference type="SAM" id="Phobius"/>
    </source>
</evidence>
<evidence type="ECO:0000256" key="22">
    <source>
        <dbReference type="RuleBase" id="RU004357"/>
    </source>
</evidence>
<accession>G1SYT1</accession>
<evidence type="ECO:0000256" key="21">
    <source>
        <dbReference type="RuleBase" id="RU003318"/>
    </source>
</evidence>
<dbReference type="GO" id="GO:2000114">
    <property type="term" value="P:regulation of establishment of cell polarity"/>
    <property type="evidence" value="ECO:0007669"/>
    <property type="project" value="Ensembl"/>
</dbReference>
<dbReference type="GO" id="GO:0007179">
    <property type="term" value="P:transforming growth factor beta receptor signaling pathway"/>
    <property type="evidence" value="ECO:0007669"/>
    <property type="project" value="Ensembl"/>
</dbReference>
<evidence type="ECO:0000313" key="26">
    <source>
        <dbReference type="Ensembl" id="ENSOCUP00000008786.4"/>
    </source>
</evidence>
<evidence type="ECO:0000256" key="12">
    <source>
        <dbReference type="ARBA" id="ARBA00022737"/>
    </source>
</evidence>
<dbReference type="Ensembl" id="ENSOCUT00000010194.4">
    <property type="protein sequence ID" value="ENSOCUP00000008786.4"/>
    <property type="gene ID" value="ENSOCUG00000010192.4"/>
</dbReference>
<evidence type="ECO:0000256" key="15">
    <source>
        <dbReference type="ARBA" id="ARBA00022949"/>
    </source>
</evidence>
<keyword evidence="13 20" id="KW-0106">Calcium</keyword>
<dbReference type="InterPro" id="IPR015919">
    <property type="entry name" value="Cadherin-like_sf"/>
</dbReference>
<dbReference type="GO" id="GO:0030159">
    <property type="term" value="F:signaling receptor complex adaptor activity"/>
    <property type="evidence" value="ECO:0007669"/>
    <property type="project" value="Ensembl"/>
</dbReference>
<evidence type="ECO:0000256" key="5">
    <source>
        <dbReference type="ARBA" id="ARBA00022475"/>
    </source>
</evidence>
<dbReference type="GO" id="GO:1990782">
    <property type="term" value="F:protein tyrosine kinase binding"/>
    <property type="evidence" value="ECO:0007669"/>
    <property type="project" value="Ensembl"/>
</dbReference>
<dbReference type="GO" id="GO:0034332">
    <property type="term" value="P:adherens junction organization"/>
    <property type="evidence" value="ECO:0007669"/>
    <property type="project" value="Ensembl"/>
</dbReference>
<dbReference type="STRING" id="9986.ENSOCUP00000008786"/>
<feature type="region of interest" description="Disordered" evidence="23">
    <location>
        <begin position="39"/>
        <end position="58"/>
    </location>
</feature>
<dbReference type="GO" id="GO:0070700">
    <property type="term" value="F:BMP receptor binding"/>
    <property type="evidence" value="ECO:0007669"/>
    <property type="project" value="Ensembl"/>
</dbReference>
<dbReference type="GO" id="GO:0031334">
    <property type="term" value="P:positive regulation of protein-containing complex assembly"/>
    <property type="evidence" value="ECO:0007669"/>
    <property type="project" value="Ensembl"/>
</dbReference>
<comment type="function">
    <text evidence="22">Cadherins are calcium-dependent cell adhesion proteins.</text>
</comment>
<evidence type="ECO:0000256" key="2">
    <source>
        <dbReference type="ARBA" id="ARBA00004496"/>
    </source>
</evidence>
<reference evidence="26" key="2">
    <citation type="submission" date="2025-08" db="UniProtKB">
        <authorList>
            <consortium name="Ensembl"/>
        </authorList>
    </citation>
    <scope>IDENTIFICATION</scope>
    <source>
        <strain evidence="26">Thorbecke</strain>
    </source>
</reference>
<dbReference type="GO" id="GO:0009986">
    <property type="term" value="C:cell surface"/>
    <property type="evidence" value="ECO:0007669"/>
    <property type="project" value="Ensembl"/>
</dbReference>
<evidence type="ECO:0000259" key="25">
    <source>
        <dbReference type="PROSITE" id="PS50268"/>
    </source>
</evidence>
<dbReference type="GO" id="GO:0005737">
    <property type="term" value="C:cytoplasm"/>
    <property type="evidence" value="ECO:0007669"/>
    <property type="project" value="UniProtKB-SubCell"/>
</dbReference>
<evidence type="ECO:0000256" key="3">
    <source>
        <dbReference type="ARBA" id="ARBA00004536"/>
    </source>
</evidence>
<dbReference type="GO" id="GO:0007156">
    <property type="term" value="P:homophilic cell adhesion via plasma membrane adhesion molecules"/>
    <property type="evidence" value="ECO:0007669"/>
    <property type="project" value="InterPro"/>
</dbReference>
<reference evidence="26" key="3">
    <citation type="submission" date="2025-09" db="UniProtKB">
        <authorList>
            <consortium name="Ensembl"/>
        </authorList>
    </citation>
    <scope>IDENTIFICATION</scope>
    <source>
        <strain evidence="26">Thorbecke</strain>
    </source>
</reference>
<dbReference type="FunFam" id="4.10.900.10:FF:000008">
    <property type="entry name" value="Cadherin 5"/>
    <property type="match status" value="1"/>
</dbReference>
<evidence type="ECO:0000256" key="8">
    <source>
        <dbReference type="ARBA" id="ARBA00022685"/>
    </source>
</evidence>
<dbReference type="FunFam" id="2.60.40.60:FF:000219">
    <property type="entry name" value="Cadherin 5"/>
    <property type="match status" value="1"/>
</dbReference>
<dbReference type="PANTHER" id="PTHR24027:SF89">
    <property type="entry name" value="CADHERIN-5"/>
    <property type="match status" value="1"/>
</dbReference>
<dbReference type="GO" id="GO:0016339">
    <property type="term" value="P:calcium-dependent cell-cell adhesion via plasma membrane cell adhesion molecules"/>
    <property type="evidence" value="ECO:0007669"/>
    <property type="project" value="TreeGrafter"/>
</dbReference>
<dbReference type="Gene3D" id="2.60.40.60">
    <property type="entry name" value="Cadherins"/>
    <property type="match status" value="5"/>
</dbReference>
<dbReference type="GO" id="GO:1903142">
    <property type="term" value="P:positive regulation of establishment of endothelial barrier"/>
    <property type="evidence" value="ECO:0007669"/>
    <property type="project" value="Ensembl"/>
</dbReference>
<dbReference type="GO" id="GO:0008013">
    <property type="term" value="F:beta-catenin binding"/>
    <property type="evidence" value="ECO:0007669"/>
    <property type="project" value="Ensembl"/>
</dbReference>
<reference evidence="26 27" key="1">
    <citation type="journal article" date="2011" name="Nature">
        <title>A high-resolution map of human evolutionary constraint using 29 mammals.</title>
        <authorList>
            <person name="Lindblad-Toh K."/>
            <person name="Garber M."/>
            <person name="Zuk O."/>
            <person name="Lin M.F."/>
            <person name="Parker B.J."/>
            <person name="Washietl S."/>
            <person name="Kheradpour P."/>
            <person name="Ernst J."/>
            <person name="Jordan G."/>
            <person name="Mauceli E."/>
            <person name="Ward L.D."/>
            <person name="Lowe C.B."/>
            <person name="Holloway A.K."/>
            <person name="Clamp M."/>
            <person name="Gnerre S."/>
            <person name="Alfoldi J."/>
            <person name="Beal K."/>
            <person name="Chang J."/>
            <person name="Clawson H."/>
            <person name="Cuff J."/>
            <person name="Di Palma F."/>
            <person name="Fitzgerald S."/>
            <person name="Flicek P."/>
            <person name="Guttman M."/>
            <person name="Hubisz M.J."/>
            <person name="Jaffe D.B."/>
            <person name="Jungreis I."/>
            <person name="Kent W.J."/>
            <person name="Kostka D."/>
            <person name="Lara M."/>
            <person name="Martins A.L."/>
            <person name="Massingham T."/>
            <person name="Moltke I."/>
            <person name="Raney B.J."/>
            <person name="Rasmussen M.D."/>
            <person name="Robinson J."/>
            <person name="Stark A."/>
            <person name="Vilella A.J."/>
            <person name="Wen J."/>
            <person name="Xie X."/>
            <person name="Zody M.C."/>
            <person name="Baldwin J."/>
            <person name="Bloom T."/>
            <person name="Chin C.W."/>
            <person name="Heiman D."/>
            <person name="Nicol R."/>
            <person name="Nusbaum C."/>
            <person name="Young S."/>
            <person name="Wilkinson J."/>
            <person name="Worley K.C."/>
            <person name="Kovar C.L."/>
            <person name="Muzny D.M."/>
            <person name="Gibbs R.A."/>
            <person name="Cree A."/>
            <person name="Dihn H.H."/>
            <person name="Fowler G."/>
            <person name="Jhangiani S."/>
            <person name="Joshi V."/>
            <person name="Lee S."/>
            <person name="Lewis L.R."/>
            <person name="Nazareth L.V."/>
            <person name="Okwuonu G."/>
            <person name="Santibanez J."/>
            <person name="Warren W.C."/>
            <person name="Mardis E.R."/>
            <person name="Weinstock G.M."/>
            <person name="Wilson R.K."/>
            <person name="Delehaunty K."/>
            <person name="Dooling D."/>
            <person name="Fronik C."/>
            <person name="Fulton L."/>
            <person name="Fulton B."/>
            <person name="Graves T."/>
            <person name="Minx P."/>
            <person name="Sodergren E."/>
            <person name="Birney E."/>
            <person name="Margulies E.H."/>
            <person name="Herrero J."/>
            <person name="Green E.D."/>
            <person name="Haussler D."/>
            <person name="Siepel A."/>
            <person name="Goldman N."/>
            <person name="Pollard K.S."/>
            <person name="Pedersen J.S."/>
            <person name="Lander E.S."/>
            <person name="Kellis M."/>
        </authorList>
    </citation>
    <scope>NUCLEOTIDE SEQUENCE [LARGE SCALE GENOMIC DNA]</scope>
    <source>
        <strain evidence="26 27">Thorbecke inbred</strain>
    </source>
</reference>
<dbReference type="InParanoid" id="G1SYT1"/>
<dbReference type="GO" id="GO:0031965">
    <property type="term" value="C:nuclear membrane"/>
    <property type="evidence" value="ECO:0007669"/>
    <property type="project" value="Ensembl"/>
</dbReference>
<evidence type="ECO:0000256" key="17">
    <source>
        <dbReference type="ARBA" id="ARBA00023136"/>
    </source>
</evidence>
<feature type="domain" description="Cadherin" evidence="25">
    <location>
        <begin position="277"/>
        <end position="345"/>
    </location>
</feature>
<sequence>MSLRAWAQLGWGGGHGCCLPHSGFLVGLPVSPPLPPGLLSSSSSFPEHPTPMAPISSSVTEDPCVVPLEGSTWHSAPPPQPRGVCFLLGWGQGTWMLRSAGPEVSWPQADTLGPHRGQPGASSSGNASRVSKPPAICRVRLHLWVAQGKPWRRPSHPAPTGSTSVSGHEPQLLVPPPACLPYAIPGVCRSVPAGKMQRPSMLVTALGACLGLLVAVIAAAGANPSELDTPSLLPAHRRQKRDWIWNQMHIDEEKNTSLPHHVGKIKSSVNRKNAKYLLKGDSVGKVFQVNADTGDVYAFERLDREKISEYHLVALIVDKDTNRNLESPSSFTIKVHDVNDNWPVFTHRLFNASVPEMSSVGTSVTRVTAVDADDPTVADHTSVMYQILKGDENFAIANSGIIFTTNKNLDRETQARYEIVVEARDAQGLRGESGTATVLITLQDVNDNFPIFTQTKYTFTVPEDIRVGSPVGSLSVEDPDEPQNRMTKYSIVQGEYRDTFTIETDPTRNEGIIKPMKPLDYELIQQYIFTIEATDPTINLRYLSGISGRNKARVIINVTDVDEPPVFQQHFYHFLLQENLKKPLVGSVLASDPDEARRSIGYSIRRTSDKGQFFRITKQGNIYNEKELDRETYPWYNLTVEAKELDSRGNPTGKESIVQVHIEVLDENDNAPEFAQPYEPKVCENAAPGKLVVQISAIDKDTTPQNVKFKFALGTEDSNFTLTDNHDNTANITVKYGQFDRERAKVHFLPVIISDNGRPSLTGTSTLAVVVCKCSEHGEFTFCEEAAAHAGVSIQALVAIFLCILTITVITLLIFLRRRLRNQARAHGKSVPEIHEQLVTYDEEGGGEMDTTSYDVSVLNSVRRGEAKAPRSALDARPSLYAQVQKPPRHLPGAQGPPGEMAAMIEVKKDEADQDGGGPPYDTLHIYGYEGSESIAESLSSMGTHSSDSDVDYDFLNDWRPRFKMLGRAVLLTL</sequence>
<dbReference type="HOGENOM" id="CLU_005284_4_3_1"/>
<dbReference type="Bgee" id="ENSOCUG00000010192">
    <property type="expression patterns" value="Expressed in upper lobe of left lung and 16 other cell types or tissues"/>
</dbReference>
<evidence type="ECO:0000256" key="6">
    <source>
        <dbReference type="ARBA" id="ARBA00022490"/>
    </source>
</evidence>
<keyword evidence="27" id="KW-1185">Reference proteome</keyword>
<dbReference type="eggNOG" id="KOG3594">
    <property type="taxonomic scope" value="Eukaryota"/>
</dbReference>
<keyword evidence="16 24" id="KW-1133">Transmembrane helix</keyword>
<dbReference type="GO" id="GO:0030513">
    <property type="term" value="P:positive regulation of BMP signaling pathway"/>
    <property type="evidence" value="ECO:0007669"/>
    <property type="project" value="Ensembl"/>
</dbReference>
<keyword evidence="12" id="KW-0677">Repeat</keyword>
<keyword evidence="11" id="KW-0732">Signal</keyword>
<keyword evidence="15" id="KW-0965">Cell junction</keyword>
<dbReference type="GO" id="GO:0030335">
    <property type="term" value="P:positive regulation of cell migration"/>
    <property type="evidence" value="ECO:0007669"/>
    <property type="project" value="Ensembl"/>
</dbReference>
<dbReference type="GeneTree" id="ENSGT00940000160587"/>
<dbReference type="GO" id="GO:0000902">
    <property type="term" value="P:cell morphogenesis"/>
    <property type="evidence" value="ECO:0007669"/>
    <property type="project" value="TreeGrafter"/>
</dbReference>
<dbReference type="InterPro" id="IPR002126">
    <property type="entry name" value="Cadherin-like_dom"/>
</dbReference>
<dbReference type="GO" id="GO:1902396">
    <property type="term" value="P:protein localization to bicellular tight junction"/>
    <property type="evidence" value="ECO:0007669"/>
    <property type="project" value="Ensembl"/>
</dbReference>
<evidence type="ECO:0000256" key="9">
    <source>
        <dbReference type="ARBA" id="ARBA00022692"/>
    </source>
</evidence>
<feature type="transmembrane region" description="Helical" evidence="24">
    <location>
        <begin position="796"/>
        <end position="816"/>
    </location>
</feature>
<dbReference type="PROSITE" id="PS00232">
    <property type="entry name" value="CADHERIN_1"/>
    <property type="match status" value="2"/>
</dbReference>
<dbReference type="PANTHER" id="PTHR24027">
    <property type="entry name" value="CADHERIN-23"/>
    <property type="match status" value="1"/>
</dbReference>
<dbReference type="GO" id="GO:0045296">
    <property type="term" value="F:cadherin binding"/>
    <property type="evidence" value="ECO:0007669"/>
    <property type="project" value="TreeGrafter"/>
</dbReference>
<feature type="domain" description="Cadherin" evidence="25">
    <location>
        <begin position="674"/>
        <end position="782"/>
    </location>
</feature>
<evidence type="ECO:0000256" key="23">
    <source>
        <dbReference type="SAM" id="MobiDB-lite"/>
    </source>
</evidence>
<dbReference type="GO" id="GO:0005912">
    <property type="term" value="C:adherens junction"/>
    <property type="evidence" value="ECO:0007669"/>
    <property type="project" value="UniProtKB-SubCell"/>
</dbReference>
<dbReference type="GO" id="GO:0043184">
    <property type="term" value="F:vascular endothelial growth factor receptor 2 binding"/>
    <property type="evidence" value="ECO:0007669"/>
    <property type="project" value="Ensembl"/>
</dbReference>
<evidence type="ECO:0000256" key="14">
    <source>
        <dbReference type="ARBA" id="ARBA00022889"/>
    </source>
</evidence>
<dbReference type="InterPro" id="IPR000233">
    <property type="entry name" value="Cadherin_Y-type_LIR"/>
</dbReference>
<keyword evidence="17 24" id="KW-0472">Membrane</keyword>
<dbReference type="EMBL" id="AAGW02053026">
    <property type="status" value="NOT_ANNOTATED_CDS"/>
    <property type="molecule type" value="Genomic_DNA"/>
</dbReference>
<keyword evidence="8" id="KW-0165">Cleavage on pair of basic residues</keyword>
<dbReference type="PaxDb" id="9986-ENSOCUP00000008786"/>
<evidence type="ECO:0000256" key="10">
    <source>
        <dbReference type="ARBA" id="ARBA00022723"/>
    </source>
</evidence>
<dbReference type="GO" id="GO:1902533">
    <property type="term" value="P:positive regulation of intracellular signal transduction"/>
    <property type="evidence" value="ECO:0007669"/>
    <property type="project" value="Ensembl"/>
</dbReference>
<gene>
    <name evidence="26" type="primary">CDH5</name>
</gene>
<dbReference type="GO" id="GO:0019903">
    <property type="term" value="F:protein phosphatase binding"/>
    <property type="evidence" value="ECO:0007669"/>
    <property type="project" value="Ensembl"/>
</dbReference>
<evidence type="ECO:0000256" key="20">
    <source>
        <dbReference type="PROSITE-ProRule" id="PRU00043"/>
    </source>
</evidence>
<dbReference type="GO" id="GO:0043114">
    <property type="term" value="P:regulation of vascular permeability"/>
    <property type="evidence" value="ECO:0007669"/>
    <property type="project" value="Ensembl"/>
</dbReference>
<dbReference type="GO" id="GO:0005509">
    <property type="term" value="F:calcium ion binding"/>
    <property type="evidence" value="ECO:0007669"/>
    <property type="project" value="UniProtKB-UniRule"/>
</dbReference>
<dbReference type="GO" id="GO:0005654">
    <property type="term" value="C:nucleoplasm"/>
    <property type="evidence" value="ECO:0007669"/>
    <property type="project" value="Ensembl"/>
</dbReference>
<dbReference type="EMBL" id="AAGW02053027">
    <property type="status" value="NOT_ANNOTATED_CDS"/>
    <property type="molecule type" value="Genomic_DNA"/>
</dbReference>
<feature type="region of interest" description="Disordered" evidence="23">
    <location>
        <begin position="875"/>
        <end position="897"/>
    </location>
</feature>
<dbReference type="SUPFAM" id="SSF49313">
    <property type="entry name" value="Cadherin-like"/>
    <property type="match status" value="5"/>
</dbReference>
<feature type="region of interest" description="Disordered" evidence="23">
    <location>
        <begin position="106"/>
        <end position="132"/>
    </location>
</feature>
<dbReference type="GO" id="GO:0044325">
    <property type="term" value="F:transmembrane transporter binding"/>
    <property type="evidence" value="ECO:0007669"/>
    <property type="project" value="Ensembl"/>
</dbReference>
<dbReference type="InterPro" id="IPR039808">
    <property type="entry name" value="Cadherin"/>
</dbReference>
<evidence type="ECO:0000256" key="18">
    <source>
        <dbReference type="ARBA" id="ARBA00023180"/>
    </source>
</evidence>
<dbReference type="PROSITE" id="PS50268">
    <property type="entry name" value="CADHERIN_2"/>
    <property type="match status" value="5"/>
</dbReference>
<keyword evidence="9 21" id="KW-0812">Transmembrane</keyword>
<keyword evidence="10" id="KW-0479">Metal-binding</keyword>
<evidence type="ECO:0000256" key="1">
    <source>
        <dbReference type="ARBA" id="ARBA00004251"/>
    </source>
</evidence>
<dbReference type="FunFam" id="2.60.40.60:FF:000012">
    <property type="entry name" value="Cadherin 24"/>
    <property type="match status" value="1"/>
</dbReference>
<dbReference type="GO" id="GO:2000352">
    <property type="term" value="P:negative regulation of endothelial cell apoptotic process"/>
    <property type="evidence" value="ECO:0007669"/>
    <property type="project" value="Ensembl"/>
</dbReference>
<dbReference type="Proteomes" id="UP000001811">
    <property type="component" value="Chromosome 5"/>
</dbReference>
<feature type="domain" description="Cadherin" evidence="25">
    <location>
        <begin position="346"/>
        <end position="452"/>
    </location>
</feature>
<feature type="compositionally biased region" description="Polar residues" evidence="23">
    <location>
        <begin position="120"/>
        <end position="129"/>
    </location>
</feature>
<dbReference type="FunFam" id="2.60.40.60:FF:000014">
    <property type="entry name" value="Cadherin 8"/>
    <property type="match status" value="1"/>
</dbReference>
<dbReference type="GO" id="GO:0006874">
    <property type="term" value="P:intracellular calcium ion homeostasis"/>
    <property type="evidence" value="ECO:0007669"/>
    <property type="project" value="Ensembl"/>
</dbReference>
<dbReference type="PRINTS" id="PR00205">
    <property type="entry name" value="CADHERIN"/>
</dbReference>
<dbReference type="GO" id="GO:0005923">
    <property type="term" value="C:bicellular tight junction"/>
    <property type="evidence" value="ECO:0007669"/>
    <property type="project" value="TreeGrafter"/>
</dbReference>
<dbReference type="AlphaFoldDB" id="G1SYT1"/>
<evidence type="ECO:0000256" key="13">
    <source>
        <dbReference type="ARBA" id="ARBA00022837"/>
    </source>
</evidence>
<dbReference type="FunFam" id="2.60.40.60:FF:000217">
    <property type="entry name" value="Cadherin 5"/>
    <property type="match status" value="1"/>
</dbReference>
<feature type="region of interest" description="Disordered" evidence="23">
    <location>
        <begin position="150"/>
        <end position="169"/>
    </location>
</feature>
<keyword evidence="14 21" id="KW-0130">Cell adhesion</keyword>
<dbReference type="Pfam" id="PF00028">
    <property type="entry name" value="Cadherin"/>
    <property type="match status" value="5"/>
</dbReference>
<dbReference type="GO" id="GO:0016342">
    <property type="term" value="C:catenin complex"/>
    <property type="evidence" value="ECO:0007669"/>
    <property type="project" value="TreeGrafter"/>
</dbReference>
<comment type="subcellular location">
    <subcellularLocation>
        <location evidence="3">Cell junction</location>
        <location evidence="3">Adherens junction</location>
    </subcellularLocation>
    <subcellularLocation>
        <location evidence="1 21">Cell membrane</location>
        <topology evidence="1 21">Single-pass type I membrane protein</topology>
    </subcellularLocation>
    <subcellularLocation>
        <location evidence="2">Cytoplasm</location>
    </subcellularLocation>
</comment>
<evidence type="ECO:0000256" key="19">
    <source>
        <dbReference type="ARBA" id="ARBA00030559"/>
    </source>
</evidence>
<keyword evidence="7" id="KW-0597">Phosphoprotein</keyword>
<evidence type="ECO:0000256" key="4">
    <source>
        <dbReference type="ARBA" id="ARBA00021701"/>
    </source>
</evidence>
<keyword evidence="18" id="KW-0325">Glycoprotein</keyword>
<dbReference type="SMART" id="SM00112">
    <property type="entry name" value="CA"/>
    <property type="match status" value="5"/>
</dbReference>
<name>G1SYT1_RABIT</name>
<dbReference type="FunCoup" id="G1SYT1">
    <property type="interactions" value="60"/>
</dbReference>
<dbReference type="Gene3D" id="4.10.900.10">
    <property type="entry name" value="TCF3-CBD (Catenin binding domain)"/>
    <property type="match status" value="1"/>
</dbReference>
<evidence type="ECO:0000256" key="16">
    <source>
        <dbReference type="ARBA" id="ARBA00022989"/>
    </source>
</evidence>
<dbReference type="GO" id="GO:0070051">
    <property type="term" value="F:fibrinogen binding"/>
    <property type="evidence" value="ECO:0007669"/>
    <property type="project" value="Ensembl"/>
</dbReference>
<dbReference type="GO" id="GO:0010628">
    <property type="term" value="P:positive regulation of gene expression"/>
    <property type="evidence" value="ECO:0007669"/>
    <property type="project" value="Ensembl"/>
</dbReference>
<organism evidence="26 27">
    <name type="scientific">Oryctolagus cuniculus</name>
    <name type="common">Rabbit</name>
    <dbReference type="NCBI Taxonomy" id="9986"/>
    <lineage>
        <taxon>Eukaryota</taxon>
        <taxon>Metazoa</taxon>
        <taxon>Chordata</taxon>
        <taxon>Craniata</taxon>
        <taxon>Vertebrata</taxon>
        <taxon>Euteleostomi</taxon>
        <taxon>Mammalia</taxon>
        <taxon>Eutheria</taxon>
        <taxon>Euarchontoglires</taxon>
        <taxon>Glires</taxon>
        <taxon>Lagomorpha</taxon>
        <taxon>Leporidae</taxon>
        <taxon>Oryctolagus</taxon>
    </lineage>
</organism>
<dbReference type="GO" id="GO:0031115">
    <property type="term" value="P:negative regulation of microtubule polymerization"/>
    <property type="evidence" value="ECO:0007669"/>
    <property type="project" value="Ensembl"/>
</dbReference>
<dbReference type="GO" id="GO:0043534">
    <property type="term" value="P:blood vessel endothelial cell migration"/>
    <property type="evidence" value="ECO:0007669"/>
    <property type="project" value="Ensembl"/>
</dbReference>
<proteinExistence type="predicted"/>
<feature type="domain" description="Cadherin" evidence="25">
    <location>
        <begin position="453"/>
        <end position="567"/>
    </location>
</feature>
<dbReference type="InterPro" id="IPR020894">
    <property type="entry name" value="Cadherin_CS"/>
</dbReference>
<evidence type="ECO:0000313" key="27">
    <source>
        <dbReference type="Proteomes" id="UP000001811"/>
    </source>
</evidence>
<dbReference type="InterPro" id="IPR027397">
    <property type="entry name" value="Catenin-bd_sf"/>
</dbReference>
<dbReference type="GO" id="GO:0050728">
    <property type="term" value="P:negative regulation of inflammatory response"/>
    <property type="evidence" value="ECO:0007669"/>
    <property type="project" value="Ensembl"/>
</dbReference>
<keyword evidence="5" id="KW-1003">Cell membrane</keyword>
<evidence type="ECO:0000256" key="11">
    <source>
        <dbReference type="ARBA" id="ARBA00022729"/>
    </source>
</evidence>
<dbReference type="GO" id="GO:0070830">
    <property type="term" value="P:bicellular tight junction assembly"/>
    <property type="evidence" value="ECO:0007669"/>
    <property type="project" value="Ensembl"/>
</dbReference>
<dbReference type="FunFam" id="2.60.40.60:FF:000017">
    <property type="entry name" value="Cadherin 24"/>
    <property type="match status" value="1"/>
</dbReference>
<dbReference type="Pfam" id="PF01049">
    <property type="entry name" value="CADH_Y-type_LIR"/>
    <property type="match status" value="1"/>
</dbReference>
<dbReference type="CDD" id="cd11304">
    <property type="entry name" value="Cadherin_repeat"/>
    <property type="match status" value="5"/>
</dbReference>
<evidence type="ECO:0000256" key="7">
    <source>
        <dbReference type="ARBA" id="ARBA00022553"/>
    </source>
</evidence>
<dbReference type="GO" id="GO:0044331">
    <property type="term" value="P:cell-cell adhesion mediated by cadherin"/>
    <property type="evidence" value="ECO:0007669"/>
    <property type="project" value="Ensembl"/>
</dbReference>